<gene>
    <name evidence="1" type="ORF">AN396_13485</name>
</gene>
<organism evidence="1 2">
    <name type="scientific">Candidatus Epulonipiscium fishelsonii</name>
    <dbReference type="NCBI Taxonomy" id="77094"/>
    <lineage>
        <taxon>Bacteria</taxon>
        <taxon>Bacillati</taxon>
        <taxon>Bacillota</taxon>
        <taxon>Clostridia</taxon>
        <taxon>Lachnospirales</taxon>
        <taxon>Lachnospiraceae</taxon>
        <taxon>Candidatus Epulonipiscium</taxon>
    </lineage>
</organism>
<accession>A0ACC8XGN1</accession>
<proteinExistence type="predicted"/>
<comment type="caution">
    <text evidence="1">The sequence shown here is derived from an EMBL/GenBank/DDBJ whole genome shotgun (WGS) entry which is preliminary data.</text>
</comment>
<dbReference type="Proteomes" id="UP000188605">
    <property type="component" value="Unassembled WGS sequence"/>
</dbReference>
<dbReference type="EMBL" id="LJDB01000008">
    <property type="protein sequence ID" value="ONI42698.1"/>
    <property type="molecule type" value="Genomic_DNA"/>
</dbReference>
<protein>
    <submittedName>
        <fullName evidence="1">tRNA cyclic N6-threonylcarbamoyladenosine(37) synthase TcdA</fullName>
    </submittedName>
</protein>
<sequence length="235" mass="25888">MFSRTERLLGKDALQKLCHTKVAIFGIGGVGSYVAEALARTGVGHLVLIDSDDIVVSNINRQIHATQETIGKSKVEVMKKRILSINPNIEVITFQMLYNKETAAELLSIEYDYVVDAIDMVTSKLDLIERCTNQNIPIISAMGAGNKLDPTKLEVTDIYKTSVCPLAKVMRHELKKRGIKKLKVVYSKEMPVKPLPDNENGGRKQIPSSAIFVPATAGLVIASEVVRDIEKKIEG</sequence>
<evidence type="ECO:0000313" key="1">
    <source>
        <dbReference type="EMBL" id="ONI42698.1"/>
    </source>
</evidence>
<evidence type="ECO:0000313" key="2">
    <source>
        <dbReference type="Proteomes" id="UP000188605"/>
    </source>
</evidence>
<name>A0ACC8XGN1_9FIRM</name>
<keyword evidence="2" id="KW-1185">Reference proteome</keyword>
<reference evidence="1" key="1">
    <citation type="submission" date="2016-08" db="EMBL/GenBank/DDBJ databases">
        <authorList>
            <person name="Ngugi D.K."/>
            <person name="Miyake S."/>
            <person name="Stingl U."/>
        </authorList>
    </citation>
    <scope>NUCLEOTIDE SEQUENCE</scope>
    <source>
        <strain evidence="1">SCG-B11WGA-EpuloA1</strain>
    </source>
</reference>